<evidence type="ECO:0000313" key="4">
    <source>
        <dbReference type="Proteomes" id="UP001166784"/>
    </source>
</evidence>
<reference evidence="3" key="2">
    <citation type="journal article" date="2023" name="Int. J. Syst. Evol. Microbiol.">
        <title>Streptomyces marispadix sp. nov., isolated from marine beach sediment of the Northern Coast of Portugal.</title>
        <authorList>
            <person name="dos Santos J.D.N."/>
            <person name="Vitorino I.R."/>
            <person name="Kallscheuer N."/>
            <person name="Srivastava A."/>
            <person name="Krautwurst S."/>
            <person name="Marz M."/>
            <person name="Jogler C."/>
            <person name="Lobo Da Cunha A."/>
            <person name="Catita J."/>
            <person name="Goncalves H."/>
            <person name="Gonzalez I."/>
            <person name="Reyes F."/>
            <person name="Lage O.M."/>
        </authorList>
    </citation>
    <scope>NUCLEOTIDE SEQUENCE</scope>
    <source>
        <strain evidence="3">M600PL45_2</strain>
    </source>
</reference>
<keyword evidence="2" id="KW-0812">Transmembrane</keyword>
<accession>A0ABS9SS41</accession>
<evidence type="ECO:0000256" key="2">
    <source>
        <dbReference type="SAM" id="Phobius"/>
    </source>
</evidence>
<keyword evidence="4" id="KW-1185">Reference proteome</keyword>
<feature type="region of interest" description="Disordered" evidence="1">
    <location>
        <begin position="88"/>
        <end position="114"/>
    </location>
</feature>
<dbReference type="EMBL" id="JAKWJU010000002">
    <property type="protein sequence ID" value="MCH6159099.1"/>
    <property type="molecule type" value="Genomic_DNA"/>
</dbReference>
<name>A0ABS9SS41_9ACTN</name>
<keyword evidence="2" id="KW-1133">Transmembrane helix</keyword>
<dbReference type="InterPro" id="IPR033458">
    <property type="entry name" value="DUF5134"/>
</dbReference>
<reference evidence="3" key="1">
    <citation type="submission" date="2022-03" db="EMBL/GenBank/DDBJ databases">
        <authorList>
            <person name="Santos J.D.N."/>
            <person name="Kallscheuer N."/>
            <person name="Jogler C."/>
            <person name="Lage O.M."/>
        </authorList>
    </citation>
    <scope>NUCLEOTIDE SEQUENCE</scope>
    <source>
        <strain evidence="3">M600PL45_2</strain>
    </source>
</reference>
<feature type="transmembrane region" description="Helical" evidence="2">
    <location>
        <begin position="149"/>
        <end position="169"/>
    </location>
</feature>
<gene>
    <name evidence="3" type="ORF">MMA15_01280</name>
</gene>
<organism evidence="3 4">
    <name type="scientific">Streptomyces marispadix</name>
    <dbReference type="NCBI Taxonomy" id="2922868"/>
    <lineage>
        <taxon>Bacteria</taxon>
        <taxon>Bacillati</taxon>
        <taxon>Actinomycetota</taxon>
        <taxon>Actinomycetes</taxon>
        <taxon>Kitasatosporales</taxon>
        <taxon>Streptomycetaceae</taxon>
        <taxon>Streptomyces</taxon>
    </lineage>
</organism>
<dbReference type="RefSeq" id="WP_241057085.1">
    <property type="nucleotide sequence ID" value="NZ_JAKWJU010000002.1"/>
</dbReference>
<feature type="compositionally biased region" description="Gly residues" evidence="1">
    <location>
        <begin position="97"/>
        <end position="107"/>
    </location>
</feature>
<evidence type="ECO:0000313" key="3">
    <source>
        <dbReference type="EMBL" id="MCH6159099.1"/>
    </source>
</evidence>
<dbReference type="Pfam" id="PF17197">
    <property type="entry name" value="DUF5134"/>
    <property type="match status" value="1"/>
</dbReference>
<comment type="caution">
    <text evidence="3">The sequence shown here is derived from an EMBL/GenBank/DDBJ whole genome shotgun (WGS) entry which is preliminary data.</text>
</comment>
<keyword evidence="2" id="KW-0472">Membrane</keyword>
<sequence length="250" mass="25172">MHGSATVAWLLTAVCAFVACVCLLRAEGAGGMRRRTARSEALMGLGMAAMALPGSVAGALSPLVFLALFGTVGVLELTRFREGLRRAVPASGPDSDPGGGPVSGAGPGTDPEQAEHAHHLHHFVGALAMIYMALAMPGAHGAAGGHGPGGAAVAGVPLLTGALLVYYAGYVLRTGLLLLPDAAGQGHEDRARRDGIAVRRRGGDGDAGVPDGRRVLPVPRDTAGTLDLPGLAPACRLAMATGMLAMLLTL</sequence>
<protein>
    <submittedName>
        <fullName evidence="3">DUF5134 domain-containing protein</fullName>
    </submittedName>
</protein>
<proteinExistence type="predicted"/>
<evidence type="ECO:0000256" key="1">
    <source>
        <dbReference type="SAM" id="MobiDB-lite"/>
    </source>
</evidence>
<feature type="transmembrane region" description="Helical" evidence="2">
    <location>
        <begin position="52"/>
        <end position="75"/>
    </location>
</feature>
<feature type="transmembrane region" description="Helical" evidence="2">
    <location>
        <begin position="123"/>
        <end position="143"/>
    </location>
</feature>
<dbReference type="Proteomes" id="UP001166784">
    <property type="component" value="Unassembled WGS sequence"/>
</dbReference>